<accession>A0A451BLP2</accession>
<dbReference type="SUPFAM" id="SSF48452">
    <property type="entry name" value="TPR-like"/>
    <property type="match status" value="1"/>
</dbReference>
<sequence length="1009" mass="112095">MTLSPSTDQGTGGARSGGGSTLRWLHLSDFHTGKDDHGQRNLFGYILKHMDRRMAGEGAPDFVFITGDIADRARSEQYEKFAEEFLLALEDKVGEGRIFMVPGNHDVDHNQEELITRAAIRQRSPEFFDPTPSGLAEREHILSRFSAYREHAQLLDKYDWLASPEGCLLRTLDVNGLSVGILGLNTAWLSEGKADQGELTPGKPLLEAGLAAIAEAKVKIVLGHHPLDWLHPNDKKPIEALLGQHRILYLHGHMHRNDAGFGYGAGNLFLTLQSGAGFQAREDEKWVNRLLWAELDIENQQLALEPRQWNKTNQEWALDGAAFPEAYRQPDAARWVFPLPGTLIPQPGKPAPAAPPATAPHSTLPRPRPFFGREGDLQKIAGWLAPENRSWGVIIEGSGGMGKTALALQAAHLAPAERFPLKLWVTTKGRELDPEGERTLSDHWVEDFFALLDELARALGRDAIPKATREERPALLRHALAERSALLVVDNLETFTFDERRRVFKLLDKLPAGCRALVTSRRRDSGSIAAHALRLDKLEREAAHELLNELAEHWPPLARLTPADRDRLYDETGGNPLLLTWTAGQLGRSTGRARTVIDAVARLQEAHRREEQDDRNDPLEFIFGDLLETFSKQETAVLSVLAHFTQPAKIEWLMPLARLSRKAAETALDSLRDRALLMEDEENNTWLLPSLATQFLRRARPEAVGKSGDRLADEIYALVQENGYQNHDRFPVLEEHWPQIAAALPVLLAGDNRRLQAACHALREFLNFSGRWDERLRLSRAAEARAEATGDRDNAGWRAYDAGWCHRLRGEAEAVLECAGRAEDHWKAAGAGAREQATAIGLRGTGHRLAGNHPTAIAAYREALELDRARSPRSEEVAISLNDLAAALQRSGELDEAERHYREGLAIARELPYPEGVAAYTGNLAELTLDRRDWPEAERLAREALALAEPVGRKELIAADCHWLAQALARQGRGGEGIGHAERAVAIFTELRSPYLAGAEETLAECRGA</sequence>
<dbReference type="GO" id="GO:0043531">
    <property type="term" value="F:ADP binding"/>
    <property type="evidence" value="ECO:0007669"/>
    <property type="project" value="InterPro"/>
</dbReference>
<gene>
    <name evidence="3" type="ORF">BECKSD772D_GA0070982_10394</name>
</gene>
<dbReference type="GO" id="GO:0016787">
    <property type="term" value="F:hydrolase activity"/>
    <property type="evidence" value="ECO:0007669"/>
    <property type="project" value="InterPro"/>
</dbReference>
<dbReference type="EMBL" id="CAADHB010000039">
    <property type="protein sequence ID" value="VFK79184.1"/>
    <property type="molecule type" value="Genomic_DNA"/>
</dbReference>
<dbReference type="Gene3D" id="3.40.50.300">
    <property type="entry name" value="P-loop containing nucleotide triphosphate hydrolases"/>
    <property type="match status" value="1"/>
</dbReference>
<protein>
    <submittedName>
        <fullName evidence="3">NB-ARC domain-containing protein</fullName>
    </submittedName>
</protein>
<name>A0A451BLP2_9GAMM</name>
<dbReference type="Pfam" id="PF00149">
    <property type="entry name" value="Metallophos"/>
    <property type="match status" value="1"/>
</dbReference>
<reference evidence="3" key="1">
    <citation type="submission" date="2019-02" db="EMBL/GenBank/DDBJ databases">
        <authorList>
            <person name="Gruber-Vodicka R. H."/>
            <person name="Seah K. B. B."/>
        </authorList>
    </citation>
    <scope>NUCLEOTIDE SEQUENCE</scope>
    <source>
        <strain evidence="3">BECK_S127</strain>
    </source>
</reference>
<evidence type="ECO:0000313" key="3">
    <source>
        <dbReference type="EMBL" id="VFK79184.1"/>
    </source>
</evidence>
<dbReference type="InterPro" id="IPR027417">
    <property type="entry name" value="P-loop_NTPase"/>
</dbReference>
<dbReference type="PANTHER" id="PTHR47691">
    <property type="entry name" value="REGULATOR-RELATED"/>
    <property type="match status" value="1"/>
</dbReference>
<proteinExistence type="predicted"/>
<dbReference type="InterPro" id="IPR019734">
    <property type="entry name" value="TPR_rpt"/>
</dbReference>
<feature type="domain" description="Calcineurin-like phosphoesterase" evidence="1">
    <location>
        <begin position="23"/>
        <end position="256"/>
    </location>
</feature>
<dbReference type="SMART" id="SM00028">
    <property type="entry name" value="TPR"/>
    <property type="match status" value="3"/>
</dbReference>
<dbReference type="Gene3D" id="3.60.21.10">
    <property type="match status" value="1"/>
</dbReference>
<dbReference type="Pfam" id="PF00931">
    <property type="entry name" value="NB-ARC"/>
    <property type="match status" value="1"/>
</dbReference>
<dbReference type="PANTHER" id="PTHR47691:SF3">
    <property type="entry name" value="HTH-TYPE TRANSCRIPTIONAL REGULATOR RV0890C-RELATED"/>
    <property type="match status" value="1"/>
</dbReference>
<feature type="domain" description="NB-ARC" evidence="2">
    <location>
        <begin position="374"/>
        <end position="551"/>
    </location>
</feature>
<evidence type="ECO:0000259" key="2">
    <source>
        <dbReference type="Pfam" id="PF00931"/>
    </source>
</evidence>
<dbReference type="InterPro" id="IPR029052">
    <property type="entry name" value="Metallo-depent_PP-like"/>
</dbReference>
<dbReference type="AlphaFoldDB" id="A0A451BLP2"/>
<dbReference type="Gene3D" id="1.25.40.10">
    <property type="entry name" value="Tetratricopeptide repeat domain"/>
    <property type="match status" value="1"/>
</dbReference>
<dbReference type="InterPro" id="IPR004843">
    <property type="entry name" value="Calcineurin-like_PHP"/>
</dbReference>
<dbReference type="Pfam" id="PF13374">
    <property type="entry name" value="TPR_10"/>
    <property type="match status" value="1"/>
</dbReference>
<organism evidence="3">
    <name type="scientific">Candidatus Kentrum sp. SD</name>
    <dbReference type="NCBI Taxonomy" id="2126332"/>
    <lineage>
        <taxon>Bacteria</taxon>
        <taxon>Pseudomonadati</taxon>
        <taxon>Pseudomonadota</taxon>
        <taxon>Gammaproteobacteria</taxon>
        <taxon>Candidatus Kentrum</taxon>
    </lineage>
</organism>
<dbReference type="InterPro" id="IPR002182">
    <property type="entry name" value="NB-ARC"/>
</dbReference>
<dbReference type="Pfam" id="PF13424">
    <property type="entry name" value="TPR_12"/>
    <property type="match status" value="1"/>
</dbReference>
<evidence type="ECO:0000259" key="1">
    <source>
        <dbReference type="Pfam" id="PF00149"/>
    </source>
</evidence>
<dbReference type="SUPFAM" id="SSF52540">
    <property type="entry name" value="P-loop containing nucleoside triphosphate hydrolases"/>
    <property type="match status" value="1"/>
</dbReference>
<dbReference type="InterPro" id="IPR011990">
    <property type="entry name" value="TPR-like_helical_dom_sf"/>
</dbReference>
<dbReference type="SUPFAM" id="SSF56300">
    <property type="entry name" value="Metallo-dependent phosphatases"/>
    <property type="match status" value="1"/>
</dbReference>